<protein>
    <submittedName>
        <fullName evidence="2">Oxidoreductase protein</fullName>
    </submittedName>
</protein>
<dbReference type="GeneID" id="45123724"/>
<dbReference type="SUPFAM" id="SSF55347">
    <property type="entry name" value="Glyceraldehyde-3-phosphate dehydrogenase-like, C-terminal domain"/>
    <property type="match status" value="1"/>
</dbReference>
<evidence type="ECO:0000259" key="1">
    <source>
        <dbReference type="Pfam" id="PF01408"/>
    </source>
</evidence>
<dbReference type="AlphaFoldDB" id="A0A0H3ALX6"/>
<gene>
    <name evidence="2" type="ordered locus">BOV_0234</name>
</gene>
<organism evidence="2 3">
    <name type="scientific">Brucella ovis (strain ATCC 25840 / 63/290 / NCTC 10512)</name>
    <dbReference type="NCBI Taxonomy" id="444178"/>
    <lineage>
        <taxon>Bacteria</taxon>
        <taxon>Pseudomonadati</taxon>
        <taxon>Pseudomonadota</taxon>
        <taxon>Alphaproteobacteria</taxon>
        <taxon>Hyphomicrobiales</taxon>
        <taxon>Brucellaceae</taxon>
        <taxon>Brucella/Ochrobactrum group</taxon>
        <taxon>Brucella</taxon>
    </lineage>
</organism>
<dbReference type="PhylomeDB" id="A0A0H3ALX6"/>
<evidence type="ECO:0000313" key="3">
    <source>
        <dbReference type="Proteomes" id="UP000006383"/>
    </source>
</evidence>
<dbReference type="GO" id="GO:0000166">
    <property type="term" value="F:nucleotide binding"/>
    <property type="evidence" value="ECO:0007669"/>
    <property type="project" value="InterPro"/>
</dbReference>
<dbReference type="RefSeq" id="WP_005977963.1">
    <property type="nucleotide sequence ID" value="NC_009505.1"/>
</dbReference>
<dbReference type="PANTHER" id="PTHR43249:SF1">
    <property type="entry name" value="D-GLUCOSIDE 3-DEHYDROGENASE"/>
    <property type="match status" value="1"/>
</dbReference>
<dbReference type="Pfam" id="PF01408">
    <property type="entry name" value="GFO_IDH_MocA"/>
    <property type="match status" value="1"/>
</dbReference>
<dbReference type="Gene3D" id="3.30.360.10">
    <property type="entry name" value="Dihydrodipicolinate Reductase, domain 2"/>
    <property type="match status" value="1"/>
</dbReference>
<dbReference type="SUPFAM" id="SSF51735">
    <property type="entry name" value="NAD(P)-binding Rossmann-fold domains"/>
    <property type="match status" value="1"/>
</dbReference>
<dbReference type="PANTHER" id="PTHR43249">
    <property type="entry name" value="UDP-N-ACETYL-2-AMINO-2-DEOXY-D-GLUCURONATE OXIDASE"/>
    <property type="match status" value="1"/>
</dbReference>
<dbReference type="HOGENOM" id="CLU_023194_14_0_5"/>
<dbReference type="KEGG" id="bov:BOV_0234"/>
<dbReference type="InterPro" id="IPR052515">
    <property type="entry name" value="Gfo/Idh/MocA_Oxidoreductase"/>
</dbReference>
<feature type="domain" description="Gfo/Idh/MocA-like oxidoreductase N-terminal" evidence="1">
    <location>
        <begin position="23"/>
        <end position="137"/>
    </location>
</feature>
<keyword evidence="3" id="KW-1185">Reference proteome</keyword>
<dbReference type="InterPro" id="IPR000683">
    <property type="entry name" value="Gfo/Idh/MocA-like_OxRdtase_N"/>
</dbReference>
<proteinExistence type="predicted"/>
<reference evidence="3" key="1">
    <citation type="journal article" date="2009" name="PLoS ONE">
        <title>Genome degradation in Brucella ovis corresponds with narrowing of its host range and tissue tropism.</title>
        <authorList>
            <person name="Tsolis R.M."/>
            <person name="Seshadri R."/>
            <person name="Santos R.L."/>
            <person name="Sangari F.J."/>
            <person name="Lobo J.M."/>
            <person name="de Jong M.F."/>
            <person name="Ren Q."/>
            <person name="Myers G."/>
            <person name="Brinkac L.M."/>
            <person name="Nelson W.C."/>
            <person name="Deboy R.T."/>
            <person name="Angiuoli S."/>
            <person name="Khouri H."/>
            <person name="Dimitrov G."/>
            <person name="Robinson J.R."/>
            <person name="Mulligan S."/>
            <person name="Walker R.L."/>
            <person name="Elzer P.E."/>
            <person name="Hassan K.A."/>
            <person name="Paulsen I.T."/>
        </authorList>
    </citation>
    <scope>NUCLEOTIDE SEQUENCE [LARGE SCALE GENOMIC DNA]</scope>
    <source>
        <strain evidence="3">ATCC 25840 / 63/290 / NCTC 10512</strain>
    </source>
</reference>
<dbReference type="EMBL" id="CP000708">
    <property type="protein sequence ID" value="ABQ60289.1"/>
    <property type="molecule type" value="Genomic_DNA"/>
</dbReference>
<dbReference type="Proteomes" id="UP000006383">
    <property type="component" value="Chromosome I"/>
</dbReference>
<sequence length="325" mass="35425">MTDAFDPKALRQWWARPSRPKPIVIFGAGSIVGDAHLPAYEKGGFPVTGIFDPDLEKARKLAEKWGVTAFASMQEALAVEGAVFDLAIPPSAHVSVLSQLPEGAAALIQKPMGSDLAGATEILKVCRARKLKAAVNFQLRFAPMMLALYDAVDKGWLGEVVDFVRGLLGNPQGVHAKSIGHPNHDVAQTRTAAILDYGERVRCALSINHDHDFGRKFQACEFRICGTQGAAYVKLGVNLDYPRGEPDELWIRPKGGDDWVCVPLEGAWFPDAFLNRMAHLQRFACREDDELVGSVEDAWHTMALVEAAYRSSAAPATPLAARPEV</sequence>
<name>A0A0H3ALX6_BRUO2</name>
<dbReference type="Gene3D" id="3.40.50.720">
    <property type="entry name" value="NAD(P)-binding Rossmann-like Domain"/>
    <property type="match status" value="1"/>
</dbReference>
<dbReference type="InterPro" id="IPR036291">
    <property type="entry name" value="NAD(P)-bd_dom_sf"/>
</dbReference>
<evidence type="ECO:0000313" key="2">
    <source>
        <dbReference type="EMBL" id="ABQ60289.1"/>
    </source>
</evidence>
<accession>A0A0H3ALX6</accession>